<protein>
    <submittedName>
        <fullName evidence="1">Uncharacterized protein</fullName>
    </submittedName>
</protein>
<name>A0ABY8ECY6_9FIRM</name>
<gene>
    <name evidence="1" type="ORF">P4S50_15385</name>
</gene>
<dbReference type="Proteomes" id="UP001222800">
    <property type="component" value="Chromosome"/>
</dbReference>
<dbReference type="EMBL" id="CP120733">
    <property type="protein sequence ID" value="WFD09760.1"/>
    <property type="molecule type" value="Genomic_DNA"/>
</dbReference>
<dbReference type="RefSeq" id="WP_277731703.1">
    <property type="nucleotide sequence ID" value="NZ_CP120733.1"/>
</dbReference>
<evidence type="ECO:0000313" key="1">
    <source>
        <dbReference type="EMBL" id="WFD09760.1"/>
    </source>
</evidence>
<reference evidence="1 2" key="1">
    <citation type="submission" date="2023-03" db="EMBL/GenBank/DDBJ databases">
        <title>Complete genome sequence of Tepidibacter sp. SWIR-1, isolated from a deep-sea hydrothermal vent.</title>
        <authorList>
            <person name="Li X."/>
        </authorList>
    </citation>
    <scope>NUCLEOTIDE SEQUENCE [LARGE SCALE GENOMIC DNA]</scope>
    <source>
        <strain evidence="1 2">SWIR-1</strain>
    </source>
</reference>
<sequence>MKLQEIHDAEDIKGLIGMSIVNVDIKEKGSNEVDKLIIDLKNIKGEQASICADSKGNWFYIKKEKFNMHNMLNNILEEFNKTIHGIDYYFIKDEKLVFGNEDEGCFICGVNDVNQVSVLEDRIILKGDRLGSNFHLVEHGLEI</sequence>
<proteinExistence type="predicted"/>
<evidence type="ECO:0000313" key="2">
    <source>
        <dbReference type="Proteomes" id="UP001222800"/>
    </source>
</evidence>
<accession>A0ABY8ECY6</accession>
<organism evidence="1 2">
    <name type="scientific">Tepidibacter hydrothermalis</name>
    <dbReference type="NCBI Taxonomy" id="3036126"/>
    <lineage>
        <taxon>Bacteria</taxon>
        <taxon>Bacillati</taxon>
        <taxon>Bacillota</taxon>
        <taxon>Clostridia</taxon>
        <taxon>Peptostreptococcales</taxon>
        <taxon>Peptostreptococcaceae</taxon>
        <taxon>Tepidibacter</taxon>
    </lineage>
</organism>
<keyword evidence="2" id="KW-1185">Reference proteome</keyword>